<evidence type="ECO:0000256" key="1">
    <source>
        <dbReference type="ARBA" id="ARBA00004370"/>
    </source>
</evidence>
<dbReference type="AlphaFoldDB" id="A0A0L8GC88"/>
<keyword evidence="3 5" id="KW-1133">Transmembrane helix</keyword>
<feature type="transmembrane region" description="Helical" evidence="5">
    <location>
        <begin position="104"/>
        <end position="128"/>
    </location>
</feature>
<dbReference type="EMBL" id="KQ422573">
    <property type="protein sequence ID" value="KOF74642.1"/>
    <property type="molecule type" value="Genomic_DNA"/>
</dbReference>
<gene>
    <name evidence="7" type="ORF">OCBIM_22035836mg</name>
</gene>
<evidence type="ECO:0000313" key="7">
    <source>
        <dbReference type="EMBL" id="KOF74642.1"/>
    </source>
</evidence>
<feature type="transmembrane region" description="Helical" evidence="5">
    <location>
        <begin position="20"/>
        <end position="47"/>
    </location>
</feature>
<organism evidence="7">
    <name type="scientific">Octopus bimaculoides</name>
    <name type="common">California two-spotted octopus</name>
    <dbReference type="NCBI Taxonomy" id="37653"/>
    <lineage>
        <taxon>Eukaryota</taxon>
        <taxon>Metazoa</taxon>
        <taxon>Spiralia</taxon>
        <taxon>Lophotrochozoa</taxon>
        <taxon>Mollusca</taxon>
        <taxon>Cephalopoda</taxon>
        <taxon>Coleoidea</taxon>
        <taxon>Octopodiformes</taxon>
        <taxon>Octopoda</taxon>
        <taxon>Incirrata</taxon>
        <taxon>Octopodidae</taxon>
        <taxon>Octopus</taxon>
    </lineage>
</organism>
<dbReference type="PROSITE" id="PS50262">
    <property type="entry name" value="G_PROTEIN_RECEP_F1_2"/>
    <property type="match status" value="1"/>
</dbReference>
<name>A0A0L8GC88_OCTBM</name>
<reference evidence="7" key="1">
    <citation type="submission" date="2015-07" db="EMBL/GenBank/DDBJ databases">
        <title>MeaNS - Measles Nucleotide Surveillance Program.</title>
        <authorList>
            <person name="Tran T."/>
            <person name="Druce J."/>
        </authorList>
    </citation>
    <scope>NUCLEOTIDE SEQUENCE</scope>
    <source>
        <strain evidence="7">UCB-OBI-ISO-001</strain>
        <tissue evidence="7">Gonad</tissue>
    </source>
</reference>
<dbReference type="Pfam" id="PF10324">
    <property type="entry name" value="7TM_GPCR_Srw"/>
    <property type="match status" value="1"/>
</dbReference>
<feature type="non-terminal residue" evidence="7">
    <location>
        <position position="164"/>
    </location>
</feature>
<evidence type="ECO:0000256" key="5">
    <source>
        <dbReference type="SAM" id="Phobius"/>
    </source>
</evidence>
<dbReference type="SUPFAM" id="SSF81321">
    <property type="entry name" value="Family A G protein-coupled receptor-like"/>
    <property type="match status" value="1"/>
</dbReference>
<dbReference type="PANTHER" id="PTHR46641">
    <property type="entry name" value="FMRFAMIDE RECEPTOR-RELATED"/>
    <property type="match status" value="1"/>
</dbReference>
<dbReference type="Gene3D" id="1.20.1070.10">
    <property type="entry name" value="Rhodopsin 7-helix transmembrane proteins"/>
    <property type="match status" value="1"/>
</dbReference>
<evidence type="ECO:0000259" key="6">
    <source>
        <dbReference type="PROSITE" id="PS50262"/>
    </source>
</evidence>
<dbReference type="InterPro" id="IPR019427">
    <property type="entry name" value="7TM_GPCR_serpentine_rcpt_Srw"/>
</dbReference>
<feature type="transmembrane region" description="Helical" evidence="5">
    <location>
        <begin position="59"/>
        <end position="84"/>
    </location>
</feature>
<dbReference type="PANTHER" id="PTHR46641:SF18">
    <property type="entry name" value="G-PROTEIN COUPLED RECEPTORS FAMILY 1 PROFILE DOMAIN-CONTAINING PROTEIN"/>
    <property type="match status" value="1"/>
</dbReference>
<keyword evidence="4 5" id="KW-0472">Membrane</keyword>
<feature type="transmembrane region" description="Helical" evidence="5">
    <location>
        <begin position="140"/>
        <end position="159"/>
    </location>
</feature>
<protein>
    <recommendedName>
        <fullName evidence="6">G-protein coupled receptors family 1 profile domain-containing protein</fullName>
    </recommendedName>
</protein>
<feature type="domain" description="G-protein coupled receptors family 1 profile" evidence="6">
    <location>
        <begin position="39"/>
        <end position="164"/>
    </location>
</feature>
<dbReference type="GO" id="GO:0008528">
    <property type="term" value="F:G protein-coupled peptide receptor activity"/>
    <property type="evidence" value="ECO:0007669"/>
    <property type="project" value="InterPro"/>
</dbReference>
<sequence>MGIYNVPLLNSSHINNTNIAIILSIRYASITILTFGTFSNVAVIAIFCKKDMRQFKVSAYLICLGCVDLSTVWMGSIRYLYYTYVFQDVTTVRLLFGYSSVDGISFVLSMYSSWLVVVISVERVLAIYTPFLRQNYSNKYKPYIVMVLLFIFVTILYITDSTMA</sequence>
<proteinExistence type="predicted"/>
<evidence type="ECO:0000256" key="3">
    <source>
        <dbReference type="ARBA" id="ARBA00022989"/>
    </source>
</evidence>
<evidence type="ECO:0000256" key="4">
    <source>
        <dbReference type="ARBA" id="ARBA00023136"/>
    </source>
</evidence>
<accession>A0A0L8GC88</accession>
<dbReference type="InterPro" id="IPR017452">
    <property type="entry name" value="GPCR_Rhodpsn_7TM"/>
</dbReference>
<comment type="subcellular location">
    <subcellularLocation>
        <location evidence="1">Membrane</location>
    </subcellularLocation>
</comment>
<keyword evidence="2 5" id="KW-0812">Transmembrane</keyword>
<evidence type="ECO:0000256" key="2">
    <source>
        <dbReference type="ARBA" id="ARBA00022692"/>
    </source>
</evidence>
<dbReference type="InterPro" id="IPR052954">
    <property type="entry name" value="GPCR-Ligand_Int"/>
</dbReference>
<dbReference type="GO" id="GO:0016020">
    <property type="term" value="C:membrane"/>
    <property type="evidence" value="ECO:0007669"/>
    <property type="project" value="UniProtKB-SubCell"/>
</dbReference>